<keyword evidence="1" id="KW-0378">Hydrolase</keyword>
<evidence type="ECO:0000313" key="2">
    <source>
        <dbReference type="EMBL" id="PXF45404.1"/>
    </source>
</evidence>
<dbReference type="Proteomes" id="UP000247409">
    <property type="component" value="Unassembled WGS sequence"/>
</dbReference>
<dbReference type="EMBL" id="NBIV01000061">
    <property type="protein sequence ID" value="PXF45404.1"/>
    <property type="molecule type" value="Genomic_DNA"/>
</dbReference>
<dbReference type="Pfam" id="PF02545">
    <property type="entry name" value="Maf"/>
    <property type="match status" value="1"/>
</dbReference>
<dbReference type="InterPro" id="IPR003697">
    <property type="entry name" value="Maf-like"/>
</dbReference>
<dbReference type="PANTHER" id="PTHR43213">
    <property type="entry name" value="BIFUNCTIONAL DTTP/UTP PYROPHOSPHATASE/METHYLTRANSFERASE PROTEIN-RELATED"/>
    <property type="match status" value="1"/>
</dbReference>
<organism evidence="2 3">
    <name type="scientific">Gracilariopsis chorda</name>
    <dbReference type="NCBI Taxonomy" id="448386"/>
    <lineage>
        <taxon>Eukaryota</taxon>
        <taxon>Rhodophyta</taxon>
        <taxon>Florideophyceae</taxon>
        <taxon>Rhodymeniophycidae</taxon>
        <taxon>Gracilariales</taxon>
        <taxon>Gracilariaceae</taxon>
        <taxon>Gracilariopsis</taxon>
    </lineage>
</organism>
<dbReference type="Gene3D" id="3.90.950.10">
    <property type="match status" value="1"/>
</dbReference>
<dbReference type="STRING" id="448386.A0A2V3ITG7"/>
<reference evidence="2 3" key="1">
    <citation type="journal article" date="2018" name="Mol. Biol. Evol.">
        <title>Analysis of the draft genome of the red seaweed Gracilariopsis chorda provides insights into genome size evolution in Rhodophyta.</title>
        <authorList>
            <person name="Lee J."/>
            <person name="Yang E.C."/>
            <person name="Graf L."/>
            <person name="Yang J.H."/>
            <person name="Qiu H."/>
            <person name="Zel Zion U."/>
            <person name="Chan C.X."/>
            <person name="Stephens T.G."/>
            <person name="Weber A.P.M."/>
            <person name="Boo G.H."/>
            <person name="Boo S.M."/>
            <person name="Kim K.M."/>
            <person name="Shin Y."/>
            <person name="Jung M."/>
            <person name="Lee S.J."/>
            <person name="Yim H.S."/>
            <person name="Lee J.H."/>
            <person name="Bhattacharya D."/>
            <person name="Yoon H.S."/>
        </authorList>
    </citation>
    <scope>NUCLEOTIDE SEQUENCE [LARGE SCALE GENOMIC DNA]</scope>
    <source>
        <strain evidence="2 3">SKKU-2015</strain>
        <tissue evidence="2">Whole body</tissue>
    </source>
</reference>
<gene>
    <name evidence="2" type="ORF">BWQ96_04819</name>
</gene>
<sequence length="206" mass="22992">MASPSQPPLFVLGTSSKTRHKLFKDNFDAPFTTLRPCIDEQGVNVGSSPRSSSDPKQLALEIAGRKADALVPMLQENSILITSDQVMLHAGKIREKPKDIEQCRHYLRSYSKHHAMTVTAVVVHRKSDDIRISGVDTCTQYFRSIPDDIVEQLLEKGEVLHCAGGITVEDELLKPYLALRQGDLDSFMGLPVRLLRRLIMELGVNI</sequence>
<comment type="caution">
    <text evidence="2">The sequence shown here is derived from an EMBL/GenBank/DDBJ whole genome shotgun (WGS) entry which is preliminary data.</text>
</comment>
<evidence type="ECO:0000313" key="3">
    <source>
        <dbReference type="Proteomes" id="UP000247409"/>
    </source>
</evidence>
<dbReference type="SUPFAM" id="SSF52972">
    <property type="entry name" value="ITPase-like"/>
    <property type="match status" value="1"/>
</dbReference>
<dbReference type="PANTHER" id="PTHR43213:SF4">
    <property type="entry name" value="7-METHYL-GTP PYROPHOSPHATASE"/>
    <property type="match status" value="1"/>
</dbReference>
<protein>
    <submittedName>
        <fullName evidence="2">Maf-like protein</fullName>
    </submittedName>
</protein>
<dbReference type="HAMAP" id="MF_00528">
    <property type="entry name" value="Maf"/>
    <property type="match status" value="1"/>
</dbReference>
<dbReference type="AlphaFoldDB" id="A0A2V3ITG7"/>
<dbReference type="OrthoDB" id="10267058at2759"/>
<name>A0A2V3ITG7_9FLOR</name>
<proteinExistence type="inferred from homology"/>
<dbReference type="InterPro" id="IPR029001">
    <property type="entry name" value="ITPase-like_fam"/>
</dbReference>
<keyword evidence="3" id="KW-1185">Reference proteome</keyword>
<evidence type="ECO:0000256" key="1">
    <source>
        <dbReference type="ARBA" id="ARBA00022801"/>
    </source>
</evidence>
<accession>A0A2V3ITG7</accession>
<dbReference type="GO" id="GO:0047429">
    <property type="term" value="F:nucleoside triphosphate diphosphatase activity"/>
    <property type="evidence" value="ECO:0007669"/>
    <property type="project" value="InterPro"/>
</dbReference>
<dbReference type="PIRSF" id="PIRSF006305">
    <property type="entry name" value="Maf"/>
    <property type="match status" value="1"/>
</dbReference>